<evidence type="ECO:0000313" key="10">
    <source>
        <dbReference type="EMBL" id="SMG48930.1"/>
    </source>
</evidence>
<comment type="miscellaneous">
    <text evidence="9">Carbon 2 of the heme B porphyrin ring is defined according to the Fischer nomenclature.</text>
</comment>
<dbReference type="Proteomes" id="UP000193804">
    <property type="component" value="Unassembled WGS sequence"/>
</dbReference>
<dbReference type="UniPathway" id="UPA00834">
    <property type="reaction ID" value="UER00712"/>
</dbReference>
<organism evidence="10 11">
    <name type="scientific">Marivirga sericea</name>
    <dbReference type="NCBI Taxonomy" id="1028"/>
    <lineage>
        <taxon>Bacteria</taxon>
        <taxon>Pseudomonadati</taxon>
        <taxon>Bacteroidota</taxon>
        <taxon>Cytophagia</taxon>
        <taxon>Cytophagales</taxon>
        <taxon>Marivirgaceae</taxon>
        <taxon>Marivirga</taxon>
    </lineage>
</organism>
<evidence type="ECO:0000313" key="11">
    <source>
        <dbReference type="Proteomes" id="UP000193804"/>
    </source>
</evidence>
<feature type="transmembrane region" description="Helical" evidence="9">
    <location>
        <begin position="98"/>
        <end position="121"/>
    </location>
</feature>
<proteinExistence type="inferred from homology"/>
<dbReference type="EMBL" id="FXAW01000008">
    <property type="protein sequence ID" value="SMG48930.1"/>
    <property type="molecule type" value="Genomic_DNA"/>
</dbReference>
<reference evidence="11" key="1">
    <citation type="submission" date="2017-04" db="EMBL/GenBank/DDBJ databases">
        <authorList>
            <person name="Varghese N."/>
            <person name="Submissions S."/>
        </authorList>
    </citation>
    <scope>NUCLEOTIDE SEQUENCE [LARGE SCALE GENOMIC DNA]</scope>
    <source>
        <strain evidence="11">DSM 4125</strain>
    </source>
</reference>
<evidence type="ECO:0000256" key="6">
    <source>
        <dbReference type="ARBA" id="ARBA00023133"/>
    </source>
</evidence>
<dbReference type="NCBIfam" id="TIGR01473">
    <property type="entry name" value="cyoE_ctaB"/>
    <property type="match status" value="1"/>
</dbReference>
<feature type="transmembrane region" description="Helical" evidence="9">
    <location>
        <begin position="53"/>
        <end position="77"/>
    </location>
</feature>
<keyword evidence="11" id="KW-1185">Reference proteome</keyword>
<dbReference type="InterPro" id="IPR044878">
    <property type="entry name" value="UbiA_sf"/>
</dbReference>
<feature type="transmembrane region" description="Helical" evidence="9">
    <location>
        <begin position="127"/>
        <end position="144"/>
    </location>
</feature>
<comment type="catalytic activity">
    <reaction evidence="8 9">
        <text>heme b + (2E,6E)-farnesyl diphosphate + H2O = Fe(II)-heme o + diphosphate</text>
        <dbReference type="Rhea" id="RHEA:28070"/>
        <dbReference type="ChEBI" id="CHEBI:15377"/>
        <dbReference type="ChEBI" id="CHEBI:33019"/>
        <dbReference type="ChEBI" id="CHEBI:60344"/>
        <dbReference type="ChEBI" id="CHEBI:60530"/>
        <dbReference type="ChEBI" id="CHEBI:175763"/>
        <dbReference type="EC" id="2.5.1.141"/>
    </reaction>
</comment>
<feature type="transmembrane region" description="Helical" evidence="9">
    <location>
        <begin position="151"/>
        <end position="170"/>
    </location>
</feature>
<dbReference type="Pfam" id="PF01040">
    <property type="entry name" value="UbiA"/>
    <property type="match status" value="1"/>
</dbReference>
<evidence type="ECO:0000256" key="2">
    <source>
        <dbReference type="ARBA" id="ARBA00022475"/>
    </source>
</evidence>
<dbReference type="CDD" id="cd13957">
    <property type="entry name" value="PT_UbiA_Cox10"/>
    <property type="match status" value="1"/>
</dbReference>
<dbReference type="AlphaFoldDB" id="A0A1X7L584"/>
<dbReference type="GO" id="GO:0048034">
    <property type="term" value="P:heme O biosynthetic process"/>
    <property type="evidence" value="ECO:0007669"/>
    <property type="project" value="UniProtKB-UniRule"/>
</dbReference>
<name>A0A1X7L584_9BACT</name>
<dbReference type="EC" id="2.5.1.141" evidence="9"/>
<evidence type="ECO:0000256" key="5">
    <source>
        <dbReference type="ARBA" id="ARBA00022989"/>
    </source>
</evidence>
<feature type="transmembrane region" description="Helical" evidence="9">
    <location>
        <begin position="220"/>
        <end position="239"/>
    </location>
</feature>
<keyword evidence="4 9" id="KW-0812">Transmembrane</keyword>
<dbReference type="RefSeq" id="WP_085518678.1">
    <property type="nucleotide sequence ID" value="NZ_FXAW01000008.1"/>
</dbReference>
<dbReference type="InterPro" id="IPR000537">
    <property type="entry name" value="UbiA_prenyltransferase"/>
</dbReference>
<protein>
    <recommendedName>
        <fullName evidence="9">Protoheme IX farnesyltransferase</fullName>
        <ecNumber evidence="9">2.5.1.141</ecNumber>
    </recommendedName>
    <alternativeName>
        <fullName evidence="9">Heme B farnesyltransferase</fullName>
    </alternativeName>
    <alternativeName>
        <fullName evidence="9">Heme O synthase</fullName>
    </alternativeName>
</protein>
<gene>
    <name evidence="9" type="primary">ctaB</name>
    <name evidence="10" type="ORF">SAMN05661096_03552</name>
</gene>
<comment type="subcellular location">
    <subcellularLocation>
        <location evidence="9">Cell membrane</location>
        <topology evidence="9">Multi-pass membrane protein</topology>
    </subcellularLocation>
    <subcellularLocation>
        <location evidence="1">Membrane</location>
        <topology evidence="1">Multi-pass membrane protein</topology>
    </subcellularLocation>
</comment>
<dbReference type="Gene3D" id="1.10.357.140">
    <property type="entry name" value="UbiA prenyltransferase"/>
    <property type="match status" value="1"/>
</dbReference>
<keyword evidence="2 9" id="KW-1003">Cell membrane</keyword>
<sequence length="300" mass="32990">MQYPKSQNLTISDFVLSYAKNFLILLKPRLSFLVAFSSAFGYVLGFSGSGINYVVLAFLSLGGFLVSGSAVTINQILEVEYDKKMDRTKNRPLPTGRISVQEAIIFAIITGIAGLGLLFIYTNVLTVILSFLSLVLYSFVYTPLKRVGPIAVFVGAIPGALPPLLGWVAATNGFSIEAWIIFGIQFIWQFPHFWAIAWVADEDYKKAGFKLLPSGGKKDLNTAIQIMIYTLFLIPLGLLPTQFGITGINSALVATICGVLFLSQTFYLMKECSKEAALKIMFGSFLYLPIVQVAYLLDKI</sequence>
<dbReference type="GO" id="GO:0008495">
    <property type="term" value="F:protoheme IX farnesyltransferase activity"/>
    <property type="evidence" value="ECO:0007669"/>
    <property type="project" value="UniProtKB-UniRule"/>
</dbReference>
<dbReference type="PROSITE" id="PS00943">
    <property type="entry name" value="UBIA"/>
    <property type="match status" value="1"/>
</dbReference>
<dbReference type="InterPro" id="IPR006369">
    <property type="entry name" value="Protohaem_IX_farnesylTrfase"/>
</dbReference>
<dbReference type="HAMAP" id="MF_00154">
    <property type="entry name" value="CyoE_CtaB"/>
    <property type="match status" value="1"/>
</dbReference>
<dbReference type="PANTHER" id="PTHR43448">
    <property type="entry name" value="PROTOHEME IX FARNESYLTRANSFERASE, MITOCHONDRIAL"/>
    <property type="match status" value="1"/>
</dbReference>
<evidence type="ECO:0000256" key="7">
    <source>
        <dbReference type="ARBA" id="ARBA00023136"/>
    </source>
</evidence>
<keyword evidence="3 9" id="KW-0808">Transferase</keyword>
<evidence type="ECO:0000256" key="9">
    <source>
        <dbReference type="HAMAP-Rule" id="MF_00154"/>
    </source>
</evidence>
<feature type="transmembrane region" description="Helical" evidence="9">
    <location>
        <begin position="276"/>
        <end position="297"/>
    </location>
</feature>
<evidence type="ECO:0000256" key="1">
    <source>
        <dbReference type="ARBA" id="ARBA00004141"/>
    </source>
</evidence>
<evidence type="ECO:0000256" key="3">
    <source>
        <dbReference type="ARBA" id="ARBA00022679"/>
    </source>
</evidence>
<feature type="transmembrane region" description="Helical" evidence="9">
    <location>
        <begin position="30"/>
        <end position="47"/>
    </location>
</feature>
<dbReference type="FunFam" id="1.10.357.140:FF:000006">
    <property type="entry name" value="Protoheme IX farnesyltransferase, mitochondrial"/>
    <property type="match status" value="1"/>
</dbReference>
<accession>A0A1X7L584</accession>
<dbReference type="PANTHER" id="PTHR43448:SF2">
    <property type="entry name" value="PROTOHEME IX FARNESYLTRANSFERASE, MITOCHONDRIAL"/>
    <property type="match status" value="1"/>
</dbReference>
<dbReference type="OrthoDB" id="9814417at2"/>
<dbReference type="GO" id="GO:0005886">
    <property type="term" value="C:plasma membrane"/>
    <property type="evidence" value="ECO:0007669"/>
    <property type="project" value="UniProtKB-SubCell"/>
</dbReference>
<feature type="transmembrane region" description="Helical" evidence="9">
    <location>
        <begin position="176"/>
        <end position="199"/>
    </location>
</feature>
<evidence type="ECO:0000256" key="8">
    <source>
        <dbReference type="ARBA" id="ARBA00047690"/>
    </source>
</evidence>
<dbReference type="STRING" id="1028.SAMN05661096_03552"/>
<comment type="pathway">
    <text evidence="9">Porphyrin-containing compound metabolism; heme O biosynthesis; heme O from protoheme: step 1/1.</text>
</comment>
<keyword evidence="5 9" id="KW-1133">Transmembrane helix</keyword>
<dbReference type="GO" id="GO:0006784">
    <property type="term" value="P:heme A biosynthetic process"/>
    <property type="evidence" value="ECO:0007669"/>
    <property type="project" value="TreeGrafter"/>
</dbReference>
<keyword evidence="7 9" id="KW-0472">Membrane</keyword>
<comment type="similarity">
    <text evidence="9">Belongs to the UbiA prenyltransferase family. Protoheme IX farnesyltransferase subfamily.</text>
</comment>
<comment type="function">
    <text evidence="9">Converts heme B (protoheme IX) to heme O by substitution of the vinyl group on carbon 2 of heme B porphyrin ring with a hydroxyethyl farnesyl side group.</text>
</comment>
<keyword evidence="6 9" id="KW-0350">Heme biosynthesis</keyword>
<feature type="transmembrane region" description="Helical" evidence="9">
    <location>
        <begin position="251"/>
        <end position="269"/>
    </location>
</feature>
<dbReference type="InterPro" id="IPR030470">
    <property type="entry name" value="UbiA_prenylTrfase_CS"/>
</dbReference>
<evidence type="ECO:0000256" key="4">
    <source>
        <dbReference type="ARBA" id="ARBA00022692"/>
    </source>
</evidence>